<dbReference type="RefSeq" id="WP_004865696.1">
    <property type="nucleotide sequence ID" value="NZ_JH725043.1"/>
</dbReference>
<dbReference type="Gene3D" id="1.10.260.50">
    <property type="match status" value="1"/>
</dbReference>
<evidence type="ECO:0000256" key="7">
    <source>
        <dbReference type="ARBA" id="ARBA00022898"/>
    </source>
</evidence>
<evidence type="ECO:0000259" key="11">
    <source>
        <dbReference type="Pfam" id="PF00266"/>
    </source>
</evidence>
<evidence type="ECO:0000256" key="5">
    <source>
        <dbReference type="ARBA" id="ARBA00022679"/>
    </source>
</evidence>
<keyword evidence="6" id="KW-0479">Metal-binding</keyword>
<evidence type="ECO:0000256" key="8">
    <source>
        <dbReference type="ARBA" id="ARBA00023004"/>
    </source>
</evidence>
<name>A0ABP2QUF4_BARVI</name>
<sequence>MVIKRRYFDHNATTPLKKMARVALLEALEIFGNPSSVHTEGRAAKALLQKARRQIAENLNTNPDHVVFTSGATEAAMTLLTPFYNMGSSKVQFSHLYIGATEHPSVAEGGRFPKELISTVAVDQDGLIQQDKLVSLLTVHDKIKGLPLVAIQAANSETGVVQQIKEIAAIVRDFGGILIVDLTQYIDKNFVQIHQMGGDFFILSAHKIGGPKGIGAFVSCGNLLMPYPLIVGGGQEKGLRGGTEALPLIAAFGAAMADCFTQEEREELIFLRNKLEDGIQKVSRDVEIFGKRVQRLPNTTYFTVRNIKAETLQIGFDLAGFSVSAGSACSSGKVKQSKVLKEMGHDVPHGAIRISIGRGTTSQDIDDFLLSFSQIISNRKMQNLFI</sequence>
<evidence type="ECO:0000256" key="10">
    <source>
        <dbReference type="ARBA" id="ARBA00050776"/>
    </source>
</evidence>
<dbReference type="InterPro" id="IPR015421">
    <property type="entry name" value="PyrdxlP-dep_Trfase_major"/>
</dbReference>
<dbReference type="SUPFAM" id="SSF53383">
    <property type="entry name" value="PLP-dependent transferases"/>
    <property type="match status" value="1"/>
</dbReference>
<evidence type="ECO:0000256" key="4">
    <source>
        <dbReference type="ARBA" id="ARBA00013558"/>
    </source>
</evidence>
<dbReference type="Gene3D" id="3.40.640.10">
    <property type="entry name" value="Type I PLP-dependent aspartate aminotransferase-like (Major domain)"/>
    <property type="match status" value="1"/>
</dbReference>
<keyword evidence="13" id="KW-1185">Reference proteome</keyword>
<evidence type="ECO:0000256" key="6">
    <source>
        <dbReference type="ARBA" id="ARBA00022723"/>
    </source>
</evidence>
<dbReference type="Proteomes" id="UP000008948">
    <property type="component" value="Unassembled WGS sequence"/>
</dbReference>
<comment type="caution">
    <text evidence="12">The sequence shown here is derived from an EMBL/GenBank/DDBJ whole genome shotgun (WGS) entry which is preliminary data.</text>
</comment>
<evidence type="ECO:0000313" key="12">
    <source>
        <dbReference type="EMBL" id="EJF98548.1"/>
    </source>
</evidence>
<evidence type="ECO:0000313" key="13">
    <source>
        <dbReference type="Proteomes" id="UP000008948"/>
    </source>
</evidence>
<dbReference type="PANTHER" id="PTHR11601">
    <property type="entry name" value="CYSTEINE DESULFURYLASE FAMILY MEMBER"/>
    <property type="match status" value="1"/>
</dbReference>
<protein>
    <recommendedName>
        <fullName evidence="4">Cysteine desulfurase</fullName>
    </recommendedName>
</protein>
<accession>A0ABP2QUF4</accession>
<comment type="cofactor">
    <cofactor evidence="1">
        <name>pyridoxal 5'-phosphate</name>
        <dbReference type="ChEBI" id="CHEBI:597326"/>
    </cofactor>
</comment>
<feature type="domain" description="Aminotransferase class V" evidence="11">
    <location>
        <begin position="7"/>
        <end position="368"/>
    </location>
</feature>
<comment type="catalytic activity">
    <reaction evidence="10">
        <text>(sulfur carrier)-H + L-cysteine = (sulfur carrier)-SH + L-alanine</text>
        <dbReference type="Rhea" id="RHEA:43892"/>
        <dbReference type="Rhea" id="RHEA-COMP:14737"/>
        <dbReference type="Rhea" id="RHEA-COMP:14739"/>
        <dbReference type="ChEBI" id="CHEBI:29917"/>
        <dbReference type="ChEBI" id="CHEBI:35235"/>
        <dbReference type="ChEBI" id="CHEBI:57972"/>
        <dbReference type="ChEBI" id="CHEBI:64428"/>
        <dbReference type="EC" id="2.8.1.7"/>
    </reaction>
</comment>
<dbReference type="InterPro" id="IPR015424">
    <property type="entry name" value="PyrdxlP-dep_Trfase"/>
</dbReference>
<dbReference type="InterPro" id="IPR016454">
    <property type="entry name" value="Cysteine_dSase"/>
</dbReference>
<evidence type="ECO:0000256" key="3">
    <source>
        <dbReference type="ARBA" id="ARBA00006490"/>
    </source>
</evidence>
<proteinExistence type="inferred from homology"/>
<keyword evidence="7" id="KW-0663">Pyridoxal phosphate</keyword>
<evidence type="ECO:0000256" key="2">
    <source>
        <dbReference type="ARBA" id="ARBA00003120"/>
    </source>
</evidence>
<dbReference type="Gene3D" id="3.90.1150.10">
    <property type="entry name" value="Aspartate Aminotransferase, domain 1"/>
    <property type="match status" value="1"/>
</dbReference>
<dbReference type="PIRSF" id="PIRSF005572">
    <property type="entry name" value="NifS"/>
    <property type="match status" value="1"/>
</dbReference>
<keyword evidence="8" id="KW-0408">Iron</keyword>
<evidence type="ECO:0000256" key="1">
    <source>
        <dbReference type="ARBA" id="ARBA00001933"/>
    </source>
</evidence>
<comment type="similarity">
    <text evidence="3">Belongs to the class-V pyridoxal-phosphate-dependent aminotransferase family. NifS/IscS subfamily.</text>
</comment>
<evidence type="ECO:0000256" key="9">
    <source>
        <dbReference type="ARBA" id="ARBA00023014"/>
    </source>
</evidence>
<dbReference type="InterPro" id="IPR015422">
    <property type="entry name" value="PyrdxlP-dep_Trfase_small"/>
</dbReference>
<dbReference type="Pfam" id="PF00266">
    <property type="entry name" value="Aminotran_5"/>
    <property type="match status" value="1"/>
</dbReference>
<dbReference type="EMBL" id="AIMH01000006">
    <property type="protein sequence ID" value="EJF98548.1"/>
    <property type="molecule type" value="Genomic_DNA"/>
</dbReference>
<gene>
    <name evidence="12" type="ORF">MEI_00446</name>
</gene>
<keyword evidence="9" id="KW-0411">Iron-sulfur</keyword>
<organism evidence="12 13">
    <name type="scientific">Bartonella vinsonii subsp. arupensis Pm136co</name>
    <dbReference type="NCBI Taxonomy" id="1094561"/>
    <lineage>
        <taxon>Bacteria</taxon>
        <taxon>Pseudomonadati</taxon>
        <taxon>Pseudomonadota</taxon>
        <taxon>Alphaproteobacteria</taxon>
        <taxon>Hyphomicrobiales</taxon>
        <taxon>Bartonellaceae</taxon>
        <taxon>Bartonella</taxon>
    </lineage>
</organism>
<keyword evidence="5" id="KW-0808">Transferase</keyword>
<dbReference type="PANTHER" id="PTHR11601:SF34">
    <property type="entry name" value="CYSTEINE DESULFURASE"/>
    <property type="match status" value="1"/>
</dbReference>
<reference evidence="12 13" key="1">
    <citation type="submission" date="2012-03" db="EMBL/GenBank/DDBJ databases">
        <title>The Genome Sequence of Bartonella vinsonii subsp. arupensis str. Pm136co.</title>
        <authorList>
            <consortium name="The Broad Institute Genome Sequencing Platform"/>
            <consortium name="The Broad Institute Genome Sequencing Center for Infectious Disease"/>
            <person name="Feldgarden M."/>
            <person name="Kirby J."/>
            <person name="Kosoy M."/>
            <person name="Birtles R."/>
            <person name="Probert W.S."/>
            <person name="Chiaraviglio L."/>
            <person name="Young S.K."/>
            <person name="Zeng Q."/>
            <person name="Gargeya S."/>
            <person name="Fitzgerald M."/>
            <person name="Haas B."/>
            <person name="Abouelleil A."/>
            <person name="Alvarado L."/>
            <person name="Arachchi H.M."/>
            <person name="Berlin A."/>
            <person name="Chapman S.B."/>
            <person name="Gearin G."/>
            <person name="Goldberg J."/>
            <person name="Griggs A."/>
            <person name="Gujja S."/>
            <person name="Hansen M."/>
            <person name="Heiman D."/>
            <person name="Howarth C."/>
            <person name="Larimer J."/>
            <person name="Lui A."/>
            <person name="MacDonald P.J.P."/>
            <person name="McCowen C."/>
            <person name="Montmayeur A."/>
            <person name="Murphy C."/>
            <person name="Neiman D."/>
            <person name="Pearson M."/>
            <person name="Priest M."/>
            <person name="Roberts A."/>
            <person name="Saif S."/>
            <person name="Shea T."/>
            <person name="Sisk P."/>
            <person name="Stolte C."/>
            <person name="Sykes S."/>
            <person name="Wortman J."/>
            <person name="Nusbaum C."/>
            <person name="Birren B."/>
        </authorList>
    </citation>
    <scope>NUCLEOTIDE SEQUENCE [LARGE SCALE GENOMIC DNA]</scope>
    <source>
        <strain evidence="12 13">Pm136co</strain>
    </source>
</reference>
<dbReference type="InterPro" id="IPR000192">
    <property type="entry name" value="Aminotrans_V_dom"/>
</dbReference>
<comment type="function">
    <text evidence="2">Catalyzes the removal of elemental sulfur atoms from cysteine to produce alanine. Seems to participate in the biosynthesis of the nitrogenase metalloclusters by providing the inorganic sulfur required for the Fe-S core formation.</text>
</comment>